<evidence type="ECO:0000313" key="1">
    <source>
        <dbReference type="EMBL" id="MBB4633624.1"/>
    </source>
</evidence>
<evidence type="ECO:0000313" key="2">
    <source>
        <dbReference type="Proteomes" id="UP000566324"/>
    </source>
</evidence>
<keyword evidence="2" id="KW-1185">Reference proteome</keyword>
<dbReference type="EMBL" id="JACHNZ010000049">
    <property type="protein sequence ID" value="MBB4633624.1"/>
    <property type="molecule type" value="Genomic_DNA"/>
</dbReference>
<dbReference type="RefSeq" id="WP_184071394.1">
    <property type="nucleotide sequence ID" value="NZ_JACHNZ010000049.1"/>
</dbReference>
<gene>
    <name evidence="1" type="ORF">GGQ98_003270</name>
</gene>
<dbReference type="InterPro" id="IPR021335">
    <property type="entry name" value="DUF2948"/>
</dbReference>
<organism evidence="1 2">
    <name type="scientific">Sphingosinicella soli</name>
    <dbReference type="NCBI Taxonomy" id="333708"/>
    <lineage>
        <taxon>Bacteria</taxon>
        <taxon>Pseudomonadati</taxon>
        <taxon>Pseudomonadota</taxon>
        <taxon>Alphaproteobacteria</taxon>
        <taxon>Sphingomonadales</taxon>
        <taxon>Sphingosinicellaceae</taxon>
        <taxon>Sphingosinicella</taxon>
    </lineage>
</organism>
<proteinExistence type="predicted"/>
<dbReference type="AlphaFoldDB" id="A0A7W7B418"/>
<sequence length="132" mass="14587">MTERLRLLAADEADLETISALMQDAAVKSSDVAYDAKARRLVILANRYRWETRHPSRARSALRIDSLTALKRRGWPPADTVLDLLAVRWAGGGIEIDFAGGAALRADAECIDVELHDLSGPWGTKRTPRHTP</sequence>
<reference evidence="1 2" key="1">
    <citation type="submission" date="2020-08" db="EMBL/GenBank/DDBJ databases">
        <title>Genomic Encyclopedia of Type Strains, Phase IV (KMG-IV): sequencing the most valuable type-strain genomes for metagenomic binning, comparative biology and taxonomic classification.</title>
        <authorList>
            <person name="Goeker M."/>
        </authorList>
    </citation>
    <scope>NUCLEOTIDE SEQUENCE [LARGE SCALE GENOMIC DNA]</scope>
    <source>
        <strain evidence="1 2">DSM 17328</strain>
    </source>
</reference>
<evidence type="ECO:0008006" key="3">
    <source>
        <dbReference type="Google" id="ProtNLM"/>
    </source>
</evidence>
<accession>A0A7W7B418</accession>
<dbReference type="Proteomes" id="UP000566324">
    <property type="component" value="Unassembled WGS sequence"/>
</dbReference>
<dbReference type="Pfam" id="PF11164">
    <property type="entry name" value="DUF2948"/>
    <property type="match status" value="1"/>
</dbReference>
<name>A0A7W7B418_9SPHN</name>
<comment type="caution">
    <text evidence="1">The sequence shown here is derived from an EMBL/GenBank/DDBJ whole genome shotgun (WGS) entry which is preliminary data.</text>
</comment>
<protein>
    <recommendedName>
        <fullName evidence="3">DUF2948 domain-containing protein</fullName>
    </recommendedName>
</protein>